<evidence type="ECO:0000256" key="1">
    <source>
        <dbReference type="SAM" id="MobiDB-lite"/>
    </source>
</evidence>
<reference evidence="3" key="1">
    <citation type="submission" date="2016-06" db="EMBL/GenBank/DDBJ databases">
        <title>Parallel loss of symbiosis genes in relatives of nitrogen-fixing non-legume Parasponia.</title>
        <authorList>
            <person name="Van Velzen R."/>
            <person name="Holmer R."/>
            <person name="Bu F."/>
            <person name="Rutten L."/>
            <person name="Van Zeijl A."/>
            <person name="Liu W."/>
            <person name="Santuari L."/>
            <person name="Cao Q."/>
            <person name="Sharma T."/>
            <person name="Shen D."/>
            <person name="Roswanjaya Y."/>
            <person name="Wardhani T."/>
            <person name="Kalhor M.S."/>
            <person name="Jansen J."/>
            <person name="Van den Hoogen J."/>
            <person name="Gungor B."/>
            <person name="Hartog M."/>
            <person name="Hontelez J."/>
            <person name="Verver J."/>
            <person name="Yang W.-C."/>
            <person name="Schijlen E."/>
            <person name="Repin R."/>
            <person name="Schilthuizen M."/>
            <person name="Schranz E."/>
            <person name="Heidstra R."/>
            <person name="Miyata K."/>
            <person name="Fedorova E."/>
            <person name="Kohlen W."/>
            <person name="Bisseling T."/>
            <person name="Smit S."/>
            <person name="Geurts R."/>
        </authorList>
    </citation>
    <scope>NUCLEOTIDE SEQUENCE [LARGE SCALE GENOMIC DNA]</scope>
    <source>
        <strain evidence="3">cv. RG33-2</strain>
    </source>
</reference>
<accession>A0A2P5EWZ9</accession>
<dbReference type="OrthoDB" id="10427883at2759"/>
<protein>
    <submittedName>
        <fullName evidence="2">Uncharacterized protein</fullName>
    </submittedName>
</protein>
<dbReference type="EMBL" id="JXTC01000087">
    <property type="protein sequence ID" value="PON90059.1"/>
    <property type="molecule type" value="Genomic_DNA"/>
</dbReference>
<evidence type="ECO:0000313" key="2">
    <source>
        <dbReference type="EMBL" id="PON90059.1"/>
    </source>
</evidence>
<feature type="compositionally biased region" description="Acidic residues" evidence="1">
    <location>
        <begin position="171"/>
        <end position="181"/>
    </location>
</feature>
<feature type="compositionally biased region" description="Acidic residues" evidence="1">
    <location>
        <begin position="207"/>
        <end position="224"/>
    </location>
</feature>
<keyword evidence="3" id="KW-1185">Reference proteome</keyword>
<feature type="region of interest" description="Disordered" evidence="1">
    <location>
        <begin position="162"/>
        <end position="185"/>
    </location>
</feature>
<dbReference type="AlphaFoldDB" id="A0A2P5EWZ9"/>
<gene>
    <name evidence="2" type="ORF">TorRG33x02_140910</name>
</gene>
<feature type="region of interest" description="Disordered" evidence="1">
    <location>
        <begin position="207"/>
        <end position="236"/>
    </location>
</feature>
<proteinExistence type="predicted"/>
<name>A0A2P5EWZ9_TREOI</name>
<dbReference type="InParanoid" id="A0A2P5EWZ9"/>
<organism evidence="2 3">
    <name type="scientific">Trema orientale</name>
    <name type="common">Charcoal tree</name>
    <name type="synonym">Celtis orientalis</name>
    <dbReference type="NCBI Taxonomy" id="63057"/>
    <lineage>
        <taxon>Eukaryota</taxon>
        <taxon>Viridiplantae</taxon>
        <taxon>Streptophyta</taxon>
        <taxon>Embryophyta</taxon>
        <taxon>Tracheophyta</taxon>
        <taxon>Spermatophyta</taxon>
        <taxon>Magnoliopsida</taxon>
        <taxon>eudicotyledons</taxon>
        <taxon>Gunneridae</taxon>
        <taxon>Pentapetalae</taxon>
        <taxon>rosids</taxon>
        <taxon>fabids</taxon>
        <taxon>Rosales</taxon>
        <taxon>Cannabaceae</taxon>
        <taxon>Trema</taxon>
    </lineage>
</organism>
<sequence>MDPRRSRLQLIINGGAPRARRKKLGHLLRPPLSGDTLRNPLRVPEQLLPANLVEVPEQLLLQALERHVQPLQLLHGVLVVHEEPVVEVEAVPGRVVDQIQQGLVPLGVDRGGLQPEPLQDPTHRVGHELGPGREPVVLGARHLHHAAPLPGEDPQELVAPVGPVLARPDPDPVEDEGEPDPGELAALGAEHGVGAEDVELGGQVAEEEVSGELLDGEDVDEEGVAAEPLEGDRLDDLLGGEDGGTEDHDLRVLLAEVVRVAEEGDAELLGRGGVVGPGMGQDGVALPDERLGEELPEVPEPDYGDFERGGLLVAEEGLLLGWLAVVGLRAAVCCSSMDAEFESFGSFIDLGSVMGFD</sequence>
<dbReference type="Proteomes" id="UP000237000">
    <property type="component" value="Unassembled WGS sequence"/>
</dbReference>
<evidence type="ECO:0000313" key="3">
    <source>
        <dbReference type="Proteomes" id="UP000237000"/>
    </source>
</evidence>
<comment type="caution">
    <text evidence="2">The sequence shown here is derived from an EMBL/GenBank/DDBJ whole genome shotgun (WGS) entry which is preliminary data.</text>
</comment>